<feature type="transmembrane region" description="Helical" evidence="1">
    <location>
        <begin position="173"/>
        <end position="197"/>
    </location>
</feature>
<name>A0A6A7C393_9PEZI</name>
<keyword evidence="4" id="KW-1185">Reference proteome</keyword>
<proteinExistence type="predicted"/>
<dbReference type="EMBL" id="MU005969">
    <property type="protein sequence ID" value="KAF2861981.1"/>
    <property type="molecule type" value="Genomic_DNA"/>
</dbReference>
<keyword evidence="2" id="KW-0732">Signal</keyword>
<sequence>MGWLWMFLQTFAPAAVAHSYNTTGPEHQLVLRKSLSVLFWNDSLIYSSIIFLSARTISLPFLLNSTRLRLASSVLRRGIRLWIPTAMALIICYAIFSKTLGTEYMNAFSAQTQNESMTKDLYMLPNSLANFNSIFDIFWTLWVVSVIFQQSYTVFMAVAIIPYTRNSWRLKGALVFILAAWWVYSWAWFSVTGLLFADLVVNYNFKAIAQMHRLETYAAGATCLIAGFTMQFLWVAAWPELYTAEIKYHTGVYQTGGLWLWNDATAPLLRADDYLVIVGFNLLLESTDVLQRIFRSRALVFIGKRSFSYFLLQSIIAYALGIKLVMNIIGGSMDTYAKASAVAFIVCLLVTIGAGEVFYWVIDWPTQRFACVVFDWIRE</sequence>
<evidence type="ECO:0008006" key="5">
    <source>
        <dbReference type="Google" id="ProtNLM"/>
    </source>
</evidence>
<feature type="transmembrane region" description="Helical" evidence="1">
    <location>
        <begin position="217"/>
        <end position="238"/>
    </location>
</feature>
<evidence type="ECO:0000313" key="4">
    <source>
        <dbReference type="Proteomes" id="UP000799421"/>
    </source>
</evidence>
<feature type="signal peptide" evidence="2">
    <location>
        <begin position="1"/>
        <end position="17"/>
    </location>
</feature>
<keyword evidence="1" id="KW-0812">Transmembrane</keyword>
<organism evidence="3 4">
    <name type="scientific">Piedraia hortae CBS 480.64</name>
    <dbReference type="NCBI Taxonomy" id="1314780"/>
    <lineage>
        <taxon>Eukaryota</taxon>
        <taxon>Fungi</taxon>
        <taxon>Dikarya</taxon>
        <taxon>Ascomycota</taxon>
        <taxon>Pezizomycotina</taxon>
        <taxon>Dothideomycetes</taxon>
        <taxon>Dothideomycetidae</taxon>
        <taxon>Capnodiales</taxon>
        <taxon>Piedraiaceae</taxon>
        <taxon>Piedraia</taxon>
    </lineage>
</organism>
<dbReference type="OrthoDB" id="3363151at2759"/>
<keyword evidence="1" id="KW-1133">Transmembrane helix</keyword>
<keyword evidence="1" id="KW-0472">Membrane</keyword>
<feature type="transmembrane region" description="Helical" evidence="1">
    <location>
        <begin position="137"/>
        <end position="161"/>
    </location>
</feature>
<evidence type="ECO:0000313" key="3">
    <source>
        <dbReference type="EMBL" id="KAF2861981.1"/>
    </source>
</evidence>
<feature type="transmembrane region" description="Helical" evidence="1">
    <location>
        <begin position="43"/>
        <end position="63"/>
    </location>
</feature>
<dbReference type="AlphaFoldDB" id="A0A6A7C393"/>
<accession>A0A6A7C393</accession>
<gene>
    <name evidence="3" type="ORF">K470DRAFT_269501</name>
</gene>
<feature type="transmembrane region" description="Helical" evidence="1">
    <location>
        <begin position="341"/>
        <end position="362"/>
    </location>
</feature>
<reference evidence="3" key="1">
    <citation type="journal article" date="2020" name="Stud. Mycol.">
        <title>101 Dothideomycetes genomes: a test case for predicting lifestyles and emergence of pathogens.</title>
        <authorList>
            <person name="Haridas S."/>
            <person name="Albert R."/>
            <person name="Binder M."/>
            <person name="Bloem J."/>
            <person name="Labutti K."/>
            <person name="Salamov A."/>
            <person name="Andreopoulos B."/>
            <person name="Baker S."/>
            <person name="Barry K."/>
            <person name="Bills G."/>
            <person name="Bluhm B."/>
            <person name="Cannon C."/>
            <person name="Castanera R."/>
            <person name="Culley D."/>
            <person name="Daum C."/>
            <person name="Ezra D."/>
            <person name="Gonzalez J."/>
            <person name="Henrissat B."/>
            <person name="Kuo A."/>
            <person name="Liang C."/>
            <person name="Lipzen A."/>
            <person name="Lutzoni F."/>
            <person name="Magnuson J."/>
            <person name="Mondo S."/>
            <person name="Nolan M."/>
            <person name="Ohm R."/>
            <person name="Pangilinan J."/>
            <person name="Park H.-J."/>
            <person name="Ramirez L."/>
            <person name="Alfaro M."/>
            <person name="Sun H."/>
            <person name="Tritt A."/>
            <person name="Yoshinaga Y."/>
            <person name="Zwiers L.-H."/>
            <person name="Turgeon B."/>
            <person name="Goodwin S."/>
            <person name="Spatafora J."/>
            <person name="Crous P."/>
            <person name="Grigoriev I."/>
        </authorList>
    </citation>
    <scope>NUCLEOTIDE SEQUENCE</scope>
    <source>
        <strain evidence="3">CBS 480.64</strain>
    </source>
</reference>
<evidence type="ECO:0000256" key="1">
    <source>
        <dbReference type="SAM" id="Phobius"/>
    </source>
</evidence>
<protein>
    <recommendedName>
        <fullName evidence="5">Acyltransferase 3 domain-containing protein</fullName>
    </recommendedName>
</protein>
<feature type="transmembrane region" description="Helical" evidence="1">
    <location>
        <begin position="79"/>
        <end position="96"/>
    </location>
</feature>
<evidence type="ECO:0000256" key="2">
    <source>
        <dbReference type="SAM" id="SignalP"/>
    </source>
</evidence>
<feature type="transmembrane region" description="Helical" evidence="1">
    <location>
        <begin position="307"/>
        <end position="329"/>
    </location>
</feature>
<feature type="chain" id="PRO_5025636099" description="Acyltransferase 3 domain-containing protein" evidence="2">
    <location>
        <begin position="18"/>
        <end position="379"/>
    </location>
</feature>
<dbReference type="Proteomes" id="UP000799421">
    <property type="component" value="Unassembled WGS sequence"/>
</dbReference>